<dbReference type="OrthoDB" id="76038at2759"/>
<dbReference type="HOGENOM" id="CLU_014633_1_0_1"/>
<evidence type="ECO:0000256" key="10">
    <source>
        <dbReference type="ARBA" id="ARBA00022827"/>
    </source>
</evidence>
<evidence type="ECO:0000256" key="13">
    <source>
        <dbReference type="ARBA" id="ARBA00023002"/>
    </source>
</evidence>
<comment type="caution">
    <text evidence="18">The sequence shown here is derived from an EMBL/GenBank/DDBJ whole genome shotgun (WGS) entry which is preliminary data.</text>
</comment>
<comment type="similarity">
    <text evidence="6">Belongs to the lysine N(6)-hydroxylase/L-ornithine N(5)-oxygenase family.</text>
</comment>
<gene>
    <name evidence="18" type="ORF">CSUB01_07094</name>
</gene>
<evidence type="ECO:0000256" key="8">
    <source>
        <dbReference type="ARBA" id="ARBA00022630"/>
    </source>
</evidence>
<dbReference type="AlphaFoldDB" id="A0A066X352"/>
<keyword evidence="8" id="KW-0285">Flavoprotein</keyword>
<comment type="pathway">
    <text evidence="5">Siderophore biosynthesis.</text>
</comment>
<dbReference type="InterPro" id="IPR025700">
    <property type="entry name" value="Lys/Orn_oxygenase"/>
</dbReference>
<keyword evidence="10" id="KW-0274">FAD</keyword>
<keyword evidence="14" id="KW-0456">Lyase</keyword>
<evidence type="ECO:0000256" key="9">
    <source>
        <dbReference type="ARBA" id="ARBA00022729"/>
    </source>
</evidence>
<evidence type="ECO:0000256" key="2">
    <source>
        <dbReference type="ARBA" id="ARBA00001913"/>
    </source>
</evidence>
<dbReference type="SUPFAM" id="SSF51905">
    <property type="entry name" value="FAD/NAD(P)-binding domain"/>
    <property type="match status" value="1"/>
</dbReference>
<dbReference type="Pfam" id="PF03211">
    <property type="entry name" value="Pectate_lyase"/>
    <property type="match status" value="1"/>
</dbReference>
<evidence type="ECO:0000256" key="5">
    <source>
        <dbReference type="ARBA" id="ARBA00004924"/>
    </source>
</evidence>
<keyword evidence="12" id="KW-0521">NADP</keyword>
<sequence>MTEEFIHDVIIIGAGPCGLAVASRLCEHSPSALFTDEEHQRYHWIRKYGRRMTLKSRRNGSIIEKRTPSQSQRYSTLVLDATGDEWLNRWNRLFKTFEITHLRSPMFFHVDPSDRDALLARAHEQKQEHELQELRACVGKEISKHLRKARLKSRNPKQHAVVEVDERDRKDYFTPPTTLFANHCECIVDRYGLREGLIQNEKVEDIEYRVIKDVSPDSKLFAVHSNKTTHYARAVVLAVGPANAPTIPPVLGLSSEPGGVTPPQVCHSMQIQKFPDPIVQAKIAARKTTNVLVVGGGLTSAQLSDLAVRRGVTKVWHLMRGPCRVKPFDIDLAWMGKFRNVEQAYFWSADSDEERLQQIQNARGGGSITPPYQKRLKQHVARGALELRTNTRLVEARYDAERRVWDVKTEPAGEPMPGMDYIYFATGVQTDYAKLSYLQTILRDYPLHGHGGLPCINDDLMWSQDVPLFITGRMAALRLGPGAPNLAGARAGAERIAWAIEDLLPDRTGDSLEDHHMDEEMKLSKFDPVCLDQDRIADGTSSRFGGTEHCRGGASKSRGSIVQSNGRGTVLLLGFQEEDYGKLSHGRGKCKGQRRVTPRRDPGRRRRTHRQLCCMESTSNPVTMTRASSRARARTPATAAACAEAAAWVSNRACRAPVRGTVVLHRFGLSSILAEIGWANGHEMGERTAASFWASTASQRESWSLTYLLSVRVSF</sequence>
<accession>A0A066X352</accession>
<keyword evidence="7" id="KW-0964">Secreted</keyword>
<evidence type="ECO:0000256" key="16">
    <source>
        <dbReference type="ARBA" id="ARBA00049248"/>
    </source>
</evidence>
<comment type="catalytic activity">
    <reaction evidence="16">
        <text>L-ornithine + NADH + O2 = N(5)-hydroxy-L-ornithine + NAD(+) + H2O</text>
        <dbReference type="Rhea" id="RHEA:41512"/>
        <dbReference type="ChEBI" id="CHEBI:15377"/>
        <dbReference type="ChEBI" id="CHEBI:15379"/>
        <dbReference type="ChEBI" id="CHEBI:46911"/>
        <dbReference type="ChEBI" id="CHEBI:57540"/>
        <dbReference type="ChEBI" id="CHEBI:57945"/>
        <dbReference type="ChEBI" id="CHEBI:78275"/>
        <dbReference type="EC" id="1.14.13.196"/>
    </reaction>
</comment>
<evidence type="ECO:0000256" key="6">
    <source>
        <dbReference type="ARBA" id="ARBA00007588"/>
    </source>
</evidence>
<organism evidence="18 19">
    <name type="scientific">Colletotrichum sublineola</name>
    <name type="common">Sorghum anthracnose fungus</name>
    <dbReference type="NCBI Taxonomy" id="1173701"/>
    <lineage>
        <taxon>Eukaryota</taxon>
        <taxon>Fungi</taxon>
        <taxon>Dikarya</taxon>
        <taxon>Ascomycota</taxon>
        <taxon>Pezizomycotina</taxon>
        <taxon>Sordariomycetes</taxon>
        <taxon>Hypocreomycetidae</taxon>
        <taxon>Glomerellales</taxon>
        <taxon>Glomerellaceae</taxon>
        <taxon>Colletotrichum</taxon>
        <taxon>Colletotrichum graminicola species complex</taxon>
    </lineage>
</organism>
<feature type="region of interest" description="Disordered" evidence="17">
    <location>
        <begin position="542"/>
        <end position="561"/>
    </location>
</feature>
<dbReference type="PANTHER" id="PTHR38663:SF1">
    <property type="entry name" value="L-ORNITHINE N(5)-MONOOXYGENASE"/>
    <property type="match status" value="1"/>
</dbReference>
<dbReference type="eggNOG" id="ENOG502QPIW">
    <property type="taxonomic scope" value="Eukaryota"/>
</dbReference>
<dbReference type="GO" id="GO:0005576">
    <property type="term" value="C:extracellular region"/>
    <property type="evidence" value="ECO:0007669"/>
    <property type="project" value="UniProtKB-SubCell"/>
</dbReference>
<keyword evidence="11" id="KW-0106">Calcium</keyword>
<evidence type="ECO:0000256" key="3">
    <source>
        <dbReference type="ARBA" id="ARBA00001974"/>
    </source>
</evidence>
<evidence type="ECO:0000256" key="11">
    <source>
        <dbReference type="ARBA" id="ARBA00022837"/>
    </source>
</evidence>
<dbReference type="GO" id="GO:0016491">
    <property type="term" value="F:oxidoreductase activity"/>
    <property type="evidence" value="ECO:0007669"/>
    <property type="project" value="UniProtKB-KW"/>
</dbReference>
<proteinExistence type="inferred from homology"/>
<evidence type="ECO:0000256" key="1">
    <source>
        <dbReference type="ARBA" id="ARBA00000695"/>
    </source>
</evidence>
<evidence type="ECO:0000256" key="7">
    <source>
        <dbReference type="ARBA" id="ARBA00022525"/>
    </source>
</evidence>
<dbReference type="Proteomes" id="UP000027238">
    <property type="component" value="Unassembled WGS sequence"/>
</dbReference>
<dbReference type="GO" id="GO:0030570">
    <property type="term" value="F:pectate lyase activity"/>
    <property type="evidence" value="ECO:0007669"/>
    <property type="project" value="UniProtKB-EC"/>
</dbReference>
<evidence type="ECO:0000313" key="18">
    <source>
        <dbReference type="EMBL" id="KDN60151.1"/>
    </source>
</evidence>
<evidence type="ECO:0000256" key="12">
    <source>
        <dbReference type="ARBA" id="ARBA00022857"/>
    </source>
</evidence>
<dbReference type="EMBL" id="JMSE01001546">
    <property type="protein sequence ID" value="KDN60151.1"/>
    <property type="molecule type" value="Genomic_DNA"/>
</dbReference>
<keyword evidence="19" id="KW-1185">Reference proteome</keyword>
<name>A0A066X352_COLSU</name>
<dbReference type="InterPro" id="IPR036188">
    <property type="entry name" value="FAD/NAD-bd_sf"/>
</dbReference>
<dbReference type="OMA" id="ACHSMQI"/>
<evidence type="ECO:0000313" key="19">
    <source>
        <dbReference type="Proteomes" id="UP000027238"/>
    </source>
</evidence>
<evidence type="ECO:0000256" key="15">
    <source>
        <dbReference type="ARBA" id="ARBA00047598"/>
    </source>
</evidence>
<comment type="subcellular location">
    <subcellularLocation>
        <location evidence="4">Secreted</location>
    </subcellularLocation>
</comment>
<dbReference type="InterPro" id="IPR004898">
    <property type="entry name" value="Pectate_lyase_PlyH/PlyE-like"/>
</dbReference>
<evidence type="ECO:0000256" key="17">
    <source>
        <dbReference type="SAM" id="MobiDB-lite"/>
    </source>
</evidence>
<comment type="catalytic activity">
    <reaction evidence="1">
        <text>Eliminative cleavage of (1-&gt;4)-alpha-D-galacturonan to give oligosaccharides with 4-deoxy-alpha-D-galact-4-enuronosyl groups at their non-reducing ends.</text>
        <dbReference type="EC" id="4.2.2.2"/>
    </reaction>
</comment>
<dbReference type="PANTHER" id="PTHR38663">
    <property type="match status" value="1"/>
</dbReference>
<evidence type="ECO:0000256" key="14">
    <source>
        <dbReference type="ARBA" id="ARBA00023239"/>
    </source>
</evidence>
<keyword evidence="13" id="KW-0560">Oxidoreductase</keyword>
<dbReference type="Pfam" id="PF13434">
    <property type="entry name" value="Lys_Orn_oxgnase"/>
    <property type="match status" value="1"/>
</dbReference>
<dbReference type="Gene3D" id="3.50.50.60">
    <property type="entry name" value="FAD/NAD(P)-binding domain"/>
    <property type="match status" value="2"/>
</dbReference>
<evidence type="ECO:0000256" key="4">
    <source>
        <dbReference type="ARBA" id="ARBA00004613"/>
    </source>
</evidence>
<protein>
    <submittedName>
        <fullName evidence="18">Putative FAD binding domain-containing protein</fullName>
    </submittedName>
</protein>
<comment type="cofactor">
    <cofactor evidence="3">
        <name>FAD</name>
        <dbReference type="ChEBI" id="CHEBI:57692"/>
    </cofactor>
</comment>
<feature type="region of interest" description="Disordered" evidence="17">
    <location>
        <begin position="584"/>
        <end position="608"/>
    </location>
</feature>
<comment type="catalytic activity">
    <reaction evidence="15">
        <text>L-ornithine + NADPH + O2 = N(5)-hydroxy-L-ornithine + NADP(+) + H2O</text>
        <dbReference type="Rhea" id="RHEA:41508"/>
        <dbReference type="ChEBI" id="CHEBI:15377"/>
        <dbReference type="ChEBI" id="CHEBI:15379"/>
        <dbReference type="ChEBI" id="CHEBI:46911"/>
        <dbReference type="ChEBI" id="CHEBI:57783"/>
        <dbReference type="ChEBI" id="CHEBI:58349"/>
        <dbReference type="ChEBI" id="CHEBI:78275"/>
        <dbReference type="EC" id="1.14.13.196"/>
    </reaction>
</comment>
<reference evidence="19" key="1">
    <citation type="journal article" date="2014" name="Genome Announc.">
        <title>Draft genome sequence of Colletotrichum sublineola, a destructive pathogen of cultivated sorghum.</title>
        <authorList>
            <person name="Baroncelli R."/>
            <person name="Sanz-Martin J.M."/>
            <person name="Rech G.E."/>
            <person name="Sukno S.A."/>
            <person name="Thon M.R."/>
        </authorList>
    </citation>
    <scope>NUCLEOTIDE SEQUENCE [LARGE SCALE GENOMIC DNA]</scope>
    <source>
        <strain evidence="19">TX430BB</strain>
    </source>
</reference>
<keyword evidence="9" id="KW-0732">Signal</keyword>
<comment type="cofactor">
    <cofactor evidence="2">
        <name>Ca(2+)</name>
        <dbReference type="ChEBI" id="CHEBI:29108"/>
    </cofactor>
</comment>